<dbReference type="InterPro" id="IPR036291">
    <property type="entry name" value="NAD(P)-bd_dom_sf"/>
</dbReference>
<dbReference type="GO" id="GO:0016616">
    <property type="term" value="F:oxidoreductase activity, acting on the CH-OH group of donors, NAD or NADP as acceptor"/>
    <property type="evidence" value="ECO:0007669"/>
    <property type="project" value="UniProtKB-ARBA"/>
</dbReference>
<dbReference type="PANTHER" id="PTHR43115">
    <property type="entry name" value="DEHYDROGENASE/REDUCTASE SDR FAMILY MEMBER 11"/>
    <property type="match status" value="1"/>
</dbReference>
<dbReference type="RefSeq" id="WP_011735748.1">
    <property type="nucleotide sequence ID" value="NC_008609.1"/>
</dbReference>
<dbReference type="Proteomes" id="UP000006732">
    <property type="component" value="Chromosome"/>
</dbReference>
<dbReference type="HOGENOM" id="CLU_010194_2_9_7"/>
<protein>
    <submittedName>
        <fullName evidence="4">Short-chain dehydrogenase/reductase SDR</fullName>
    </submittedName>
</protein>
<dbReference type="Gene3D" id="3.40.50.720">
    <property type="entry name" value="NAD(P)-binding Rossmann-like Domain"/>
    <property type="match status" value="1"/>
</dbReference>
<keyword evidence="5" id="KW-1185">Reference proteome</keyword>
<dbReference type="InterPro" id="IPR020904">
    <property type="entry name" value="Sc_DH/Rdtase_CS"/>
</dbReference>
<dbReference type="InterPro" id="IPR002347">
    <property type="entry name" value="SDR_fam"/>
</dbReference>
<dbReference type="AlphaFoldDB" id="A1AQ52"/>
<evidence type="ECO:0000256" key="2">
    <source>
        <dbReference type="ARBA" id="ARBA00023002"/>
    </source>
</evidence>
<comment type="similarity">
    <text evidence="1 3">Belongs to the short-chain dehydrogenases/reductases (SDR) family.</text>
</comment>
<dbReference type="eggNOG" id="COG4221">
    <property type="taxonomic scope" value="Bacteria"/>
</dbReference>
<dbReference type="EMBL" id="CP000482">
    <property type="protein sequence ID" value="ABK99472.1"/>
    <property type="molecule type" value="Genomic_DNA"/>
</dbReference>
<reference evidence="4 5" key="1">
    <citation type="submission" date="2006-10" db="EMBL/GenBank/DDBJ databases">
        <title>Complete sequence of chromosome of Pelobacter propionicus DSM 2379.</title>
        <authorList>
            <consortium name="US DOE Joint Genome Institute"/>
            <person name="Copeland A."/>
            <person name="Lucas S."/>
            <person name="Lapidus A."/>
            <person name="Barry K."/>
            <person name="Detter J.C."/>
            <person name="Glavina del Rio T."/>
            <person name="Hammon N."/>
            <person name="Israni S."/>
            <person name="Dalin E."/>
            <person name="Tice H."/>
            <person name="Pitluck S."/>
            <person name="Saunders E."/>
            <person name="Brettin T."/>
            <person name="Bruce D."/>
            <person name="Han C."/>
            <person name="Tapia R."/>
            <person name="Schmutz J."/>
            <person name="Larimer F."/>
            <person name="Land M."/>
            <person name="Hauser L."/>
            <person name="Kyrpides N."/>
            <person name="Kim E."/>
            <person name="Lovley D."/>
            <person name="Richardson P."/>
        </authorList>
    </citation>
    <scope>NUCLEOTIDE SEQUENCE [LARGE SCALE GENOMIC DNA]</scope>
    <source>
        <strain evidence="5">DSM 2379 / NBRC 103807 / OttBd1</strain>
    </source>
</reference>
<dbReference type="OrthoDB" id="5354363at2"/>
<sequence length="252" mass="26687">MDKPLTGKTAIVTGASSGIGYATAITLARAGAAVVSNARRKDRLDKLVEEITAQGGKALAVAGDAGSQEDIDLLLEQTLTWKESGGKYDIVVANAGRGLAGGILDSDDSQWQELYQTNVIGVASLIRRVGQYMAQQKSGDIVVIGSVVGKNISPYSGFYGSSKFAVGALTEALRREICQYGVRVSLVMPGIVTSGFQEVAGYNQENFGKSIAQFGKVLEPQAIADSIHWLLTLPPHVNINEIMVRPTGQSFP</sequence>
<dbReference type="SUPFAM" id="SSF51735">
    <property type="entry name" value="NAD(P)-binding Rossmann-fold domains"/>
    <property type="match status" value="1"/>
</dbReference>
<evidence type="ECO:0000313" key="4">
    <source>
        <dbReference type="EMBL" id="ABK99472.1"/>
    </source>
</evidence>
<dbReference type="PANTHER" id="PTHR43115:SF4">
    <property type="entry name" value="DEHYDROGENASE_REDUCTASE SDR FAMILY MEMBER 11"/>
    <property type="match status" value="1"/>
</dbReference>
<dbReference type="KEGG" id="ppd:Ppro_1861"/>
<keyword evidence="2" id="KW-0560">Oxidoreductase</keyword>
<dbReference type="PRINTS" id="PR00081">
    <property type="entry name" value="GDHRDH"/>
</dbReference>
<gene>
    <name evidence="4" type="ordered locus">Ppro_1861</name>
</gene>
<name>A1AQ52_PELPD</name>
<dbReference type="PROSITE" id="PS00061">
    <property type="entry name" value="ADH_SHORT"/>
    <property type="match status" value="1"/>
</dbReference>
<dbReference type="FunFam" id="3.40.50.720:FF:000047">
    <property type="entry name" value="NADP-dependent L-serine/L-allo-threonine dehydrogenase"/>
    <property type="match status" value="1"/>
</dbReference>
<dbReference type="STRING" id="338966.Ppro_1861"/>
<dbReference type="NCBIfam" id="NF038213">
    <property type="entry name" value="SDR_TniO_fam"/>
    <property type="match status" value="1"/>
</dbReference>
<evidence type="ECO:0000256" key="3">
    <source>
        <dbReference type="RuleBase" id="RU000363"/>
    </source>
</evidence>
<dbReference type="Pfam" id="PF00106">
    <property type="entry name" value="adh_short"/>
    <property type="match status" value="1"/>
</dbReference>
<evidence type="ECO:0000313" key="5">
    <source>
        <dbReference type="Proteomes" id="UP000006732"/>
    </source>
</evidence>
<dbReference type="PRINTS" id="PR00080">
    <property type="entry name" value="SDRFAMILY"/>
</dbReference>
<proteinExistence type="inferred from homology"/>
<evidence type="ECO:0000256" key="1">
    <source>
        <dbReference type="ARBA" id="ARBA00006484"/>
    </source>
</evidence>
<accession>A1AQ52</accession>
<organism evidence="4 5">
    <name type="scientific">Pelobacter propionicus (strain DSM 2379 / NBRC 103807 / OttBd1)</name>
    <dbReference type="NCBI Taxonomy" id="338966"/>
    <lineage>
        <taxon>Bacteria</taxon>
        <taxon>Pseudomonadati</taxon>
        <taxon>Thermodesulfobacteriota</taxon>
        <taxon>Desulfuromonadia</taxon>
        <taxon>Desulfuromonadales</taxon>
        <taxon>Desulfuromonadaceae</taxon>
        <taxon>Pelobacter</taxon>
    </lineage>
</organism>